<name>A0A927BFQ6_9BACT</name>
<dbReference type="RefSeq" id="WP_191006400.1">
    <property type="nucleotide sequence ID" value="NZ_JACXAD010000021.1"/>
</dbReference>
<sequence>MKSIDLTPTPFFESVLNISFPGFNIDLHNDFDCVGISMIRDELKISLLSRDDSNLEIVLTNAEIVKMNMCFNFNGPLTLDNFYKGRIELKNTLQDFDSQGRCCFYMHFCEDVYLEILAEKVIVNLLE</sequence>
<organism evidence="1 2">
    <name type="scientific">Hymenobacter montanus</name>
    <dbReference type="NCBI Taxonomy" id="2771359"/>
    <lineage>
        <taxon>Bacteria</taxon>
        <taxon>Pseudomonadati</taxon>
        <taxon>Bacteroidota</taxon>
        <taxon>Cytophagia</taxon>
        <taxon>Cytophagales</taxon>
        <taxon>Hymenobacteraceae</taxon>
        <taxon>Hymenobacter</taxon>
    </lineage>
</organism>
<dbReference type="EMBL" id="JACXAD010000021">
    <property type="protein sequence ID" value="MBD2769591.1"/>
    <property type="molecule type" value="Genomic_DNA"/>
</dbReference>
<proteinExistence type="predicted"/>
<evidence type="ECO:0000313" key="1">
    <source>
        <dbReference type="EMBL" id="MBD2769591.1"/>
    </source>
</evidence>
<protein>
    <submittedName>
        <fullName evidence="1">Uncharacterized protein</fullName>
    </submittedName>
</protein>
<comment type="caution">
    <text evidence="1">The sequence shown here is derived from an EMBL/GenBank/DDBJ whole genome shotgun (WGS) entry which is preliminary data.</text>
</comment>
<accession>A0A927BFQ6</accession>
<gene>
    <name evidence="1" type="ORF">IC235_17010</name>
</gene>
<evidence type="ECO:0000313" key="2">
    <source>
        <dbReference type="Proteomes" id="UP000612233"/>
    </source>
</evidence>
<dbReference type="Proteomes" id="UP000612233">
    <property type="component" value="Unassembled WGS sequence"/>
</dbReference>
<keyword evidence="2" id="KW-1185">Reference proteome</keyword>
<dbReference type="AlphaFoldDB" id="A0A927BFQ6"/>
<reference evidence="1" key="1">
    <citation type="submission" date="2020-09" db="EMBL/GenBank/DDBJ databases">
        <authorList>
            <person name="Kim M.K."/>
        </authorList>
    </citation>
    <scope>NUCLEOTIDE SEQUENCE</scope>
    <source>
        <strain evidence="1">BT664</strain>
    </source>
</reference>